<accession>D6Z6P3</accession>
<dbReference type="HOGENOM" id="CLU_1872071_0_0_7"/>
<evidence type="ECO:0000313" key="3">
    <source>
        <dbReference type="Proteomes" id="UP000001508"/>
    </source>
</evidence>
<dbReference type="Proteomes" id="UP000001508">
    <property type="component" value="Chromosome"/>
</dbReference>
<dbReference type="AlphaFoldDB" id="D6Z6P3"/>
<gene>
    <name evidence="2" type="ordered locus">DaAHT2_0291</name>
</gene>
<organism evidence="2 3">
    <name type="scientific">Desulfurivibrio alkaliphilus (strain DSM 19089 / UNIQEM U267 / AHT2)</name>
    <dbReference type="NCBI Taxonomy" id="589865"/>
    <lineage>
        <taxon>Bacteria</taxon>
        <taxon>Pseudomonadati</taxon>
        <taxon>Thermodesulfobacteriota</taxon>
        <taxon>Desulfobulbia</taxon>
        <taxon>Desulfobulbales</taxon>
        <taxon>Desulfobulbaceae</taxon>
        <taxon>Desulfurivibrio</taxon>
    </lineage>
</organism>
<name>D6Z6P3_DESAT</name>
<proteinExistence type="predicted"/>
<dbReference type="EMBL" id="CP001940">
    <property type="protein sequence ID" value="ADH85002.1"/>
    <property type="molecule type" value="Genomic_DNA"/>
</dbReference>
<feature type="region of interest" description="Disordered" evidence="1">
    <location>
        <begin position="96"/>
        <end position="136"/>
    </location>
</feature>
<dbReference type="STRING" id="589865.DaAHT2_0291"/>
<evidence type="ECO:0000256" key="1">
    <source>
        <dbReference type="SAM" id="MobiDB-lite"/>
    </source>
</evidence>
<dbReference type="KEGG" id="dak:DaAHT2_0291"/>
<dbReference type="InParanoid" id="D6Z6P3"/>
<sequence>MKPLTGQAHNQAMDPWMALEQYTAMQEEHLEALRRGNLREMSRWQAERERAFTILQRALDGLGDLRLLKDQGLVQHLRERIGALLARENLLRKQVRDHRQRTREQLASLRKGRQAVRRLGTQPEATPRPRFISNLA</sequence>
<reference evidence="3" key="1">
    <citation type="submission" date="2010-02" db="EMBL/GenBank/DDBJ databases">
        <title>Complete sequence of Desulfurivibrio alkaliphilus AHT2.</title>
        <authorList>
            <consortium name="US DOE Joint Genome Institute"/>
            <person name="Pitluck S."/>
            <person name="Chertkov O."/>
            <person name="Detter J.C."/>
            <person name="Han C."/>
            <person name="Tapia R."/>
            <person name="Larimer F."/>
            <person name="Land M."/>
            <person name="Hauser L."/>
            <person name="Kyrpides N."/>
            <person name="Mikhailova N."/>
            <person name="Sorokin D.Y."/>
            <person name="Muyzer G."/>
            <person name="Woyke T."/>
        </authorList>
    </citation>
    <scope>NUCLEOTIDE SEQUENCE [LARGE SCALE GENOMIC DNA]</scope>
    <source>
        <strain evidence="3">DSM 19089 / UNIQEM U267 / AHT2</strain>
    </source>
</reference>
<keyword evidence="3" id="KW-1185">Reference proteome</keyword>
<evidence type="ECO:0000313" key="2">
    <source>
        <dbReference type="EMBL" id="ADH85002.1"/>
    </source>
</evidence>
<protein>
    <submittedName>
        <fullName evidence="2">Uncharacterized protein</fullName>
    </submittedName>
</protein>